<sequence>MNQAMEMNKNGICLNIGCWIDVAEGLGNTGSRITIKERLKELFSNSRHQWMWDEPSLTEASIKHGFKNIRRCEYGDWSNPIGTVGRKDRHGDAICIEVTK</sequence>
<comment type="caution">
    <text evidence="1">The sequence shown here is derived from an EMBL/GenBank/DDBJ whole genome shotgun (WGS) entry which is preliminary data.</text>
</comment>
<organism evidence="1 2">
    <name type="scientific">Funiculus sociatus GB2-A5</name>
    <dbReference type="NCBI Taxonomy" id="2933946"/>
    <lineage>
        <taxon>Bacteria</taxon>
        <taxon>Bacillati</taxon>
        <taxon>Cyanobacteriota</taxon>
        <taxon>Cyanophyceae</taxon>
        <taxon>Coleofasciculales</taxon>
        <taxon>Coleofasciculaceae</taxon>
        <taxon>Funiculus</taxon>
    </lineage>
</organism>
<gene>
    <name evidence="1" type="ORF">NDI37_15700</name>
</gene>
<name>A0ABV0JTA2_9CYAN</name>
<protein>
    <submittedName>
        <fullName evidence="1">Uncharacterized protein</fullName>
    </submittedName>
</protein>
<proteinExistence type="predicted"/>
<keyword evidence="2" id="KW-1185">Reference proteome</keyword>
<dbReference type="Proteomes" id="UP001442494">
    <property type="component" value="Unassembled WGS sequence"/>
</dbReference>
<evidence type="ECO:0000313" key="2">
    <source>
        <dbReference type="Proteomes" id="UP001442494"/>
    </source>
</evidence>
<reference evidence="1 2" key="1">
    <citation type="submission" date="2022-04" db="EMBL/GenBank/DDBJ databases">
        <title>Positive selection, recombination, and allopatry shape intraspecific diversity of widespread and dominant cyanobacteria.</title>
        <authorList>
            <person name="Wei J."/>
            <person name="Shu W."/>
            <person name="Hu C."/>
        </authorList>
    </citation>
    <scope>NUCLEOTIDE SEQUENCE [LARGE SCALE GENOMIC DNA]</scope>
    <source>
        <strain evidence="1 2">GB2-A5</strain>
    </source>
</reference>
<dbReference type="EMBL" id="JAMPKK010000034">
    <property type="protein sequence ID" value="MEP0865911.1"/>
    <property type="molecule type" value="Genomic_DNA"/>
</dbReference>
<evidence type="ECO:0000313" key="1">
    <source>
        <dbReference type="EMBL" id="MEP0865911.1"/>
    </source>
</evidence>
<dbReference type="RefSeq" id="WP_190418181.1">
    <property type="nucleotide sequence ID" value="NZ_JAMPKK010000034.1"/>
</dbReference>
<accession>A0ABV0JTA2</accession>